<dbReference type="InterPro" id="IPR040839">
    <property type="entry name" value="MG4"/>
</dbReference>
<dbReference type="Gene3D" id="2.40.50.120">
    <property type="match status" value="1"/>
</dbReference>
<dbReference type="Pfam" id="PF07703">
    <property type="entry name" value="A2M_BRD"/>
    <property type="match status" value="1"/>
</dbReference>
<dbReference type="SUPFAM" id="SSF50242">
    <property type="entry name" value="TIMP-like"/>
    <property type="match status" value="1"/>
</dbReference>
<gene>
    <name evidence="11" type="ORF">PMEA_00010837</name>
</gene>
<evidence type="ECO:0000313" key="12">
    <source>
        <dbReference type="Proteomes" id="UP001159428"/>
    </source>
</evidence>
<feature type="signal peptide" evidence="8">
    <location>
        <begin position="1"/>
        <end position="23"/>
    </location>
</feature>
<dbReference type="InterPro" id="IPR047565">
    <property type="entry name" value="Alpha-macroglob_thiol-ester_cl"/>
</dbReference>
<dbReference type="PROSITE" id="PS00477">
    <property type="entry name" value="ALPHA_2_MACROGLOBULIN"/>
    <property type="match status" value="1"/>
</dbReference>
<dbReference type="Gene3D" id="6.20.50.160">
    <property type="match status" value="1"/>
</dbReference>
<dbReference type="InterPro" id="IPR050473">
    <property type="entry name" value="A2M/Complement_sys"/>
</dbReference>
<feature type="domain" description="Anaphylatoxin-like" evidence="9">
    <location>
        <begin position="691"/>
        <end position="728"/>
    </location>
</feature>
<dbReference type="Gene3D" id="2.60.120.1540">
    <property type="match status" value="1"/>
</dbReference>
<comment type="caution">
    <text evidence="11">The sequence shown here is derived from an EMBL/GenBank/DDBJ whole genome shotgun (WGS) entry which is preliminary data.</text>
</comment>
<dbReference type="InterPro" id="IPR013783">
    <property type="entry name" value="Ig-like_fold"/>
</dbReference>
<dbReference type="SUPFAM" id="SSF49410">
    <property type="entry name" value="Alpha-macroglobulin receptor domain"/>
    <property type="match status" value="1"/>
</dbReference>
<dbReference type="InterPro" id="IPR041425">
    <property type="entry name" value="C3/4/5_MG1"/>
</dbReference>
<dbReference type="FunFam" id="2.60.40.1930:FF:000001">
    <property type="entry name" value="CD109 isoform 3"/>
    <property type="match status" value="1"/>
</dbReference>
<feature type="compositionally biased region" description="Basic residues" evidence="7">
    <location>
        <begin position="1427"/>
        <end position="1440"/>
    </location>
</feature>
<dbReference type="InterPro" id="IPR000020">
    <property type="entry name" value="Anaphylatoxin/fibulin"/>
</dbReference>
<dbReference type="Pfam" id="PF07678">
    <property type="entry name" value="TED_complement"/>
    <property type="match status" value="1"/>
</dbReference>
<dbReference type="SMART" id="SM01360">
    <property type="entry name" value="A2M"/>
    <property type="match status" value="1"/>
</dbReference>
<keyword evidence="12" id="KW-1185">Reference proteome</keyword>
<feature type="compositionally biased region" description="Basic residues" evidence="7">
    <location>
        <begin position="1448"/>
        <end position="1470"/>
    </location>
</feature>
<keyword evidence="6" id="KW-0325">Glycoprotein</keyword>
<dbReference type="InterPro" id="IPR001599">
    <property type="entry name" value="Macroglobln_a2"/>
</dbReference>
<dbReference type="InterPro" id="IPR036595">
    <property type="entry name" value="A-macroglobulin_rcpt-bd_sf"/>
</dbReference>
<dbReference type="InterPro" id="IPR002890">
    <property type="entry name" value="MG2"/>
</dbReference>
<dbReference type="Pfam" id="PF17789">
    <property type="entry name" value="MG4"/>
    <property type="match status" value="1"/>
</dbReference>
<organism evidence="11 12">
    <name type="scientific">Pocillopora meandrina</name>
    <dbReference type="NCBI Taxonomy" id="46732"/>
    <lineage>
        <taxon>Eukaryota</taxon>
        <taxon>Metazoa</taxon>
        <taxon>Cnidaria</taxon>
        <taxon>Anthozoa</taxon>
        <taxon>Hexacorallia</taxon>
        <taxon>Scleractinia</taxon>
        <taxon>Astrocoeniina</taxon>
        <taxon>Pocilloporidae</taxon>
        <taxon>Pocillopora</taxon>
    </lineage>
</organism>
<evidence type="ECO:0000259" key="10">
    <source>
        <dbReference type="PROSITE" id="PS50189"/>
    </source>
</evidence>
<feature type="region of interest" description="Disordered" evidence="7">
    <location>
        <begin position="1403"/>
        <end position="1470"/>
    </location>
</feature>
<dbReference type="Pfam" id="PF01835">
    <property type="entry name" value="MG2"/>
    <property type="match status" value="1"/>
</dbReference>
<keyword evidence="3 8" id="KW-0732">Signal</keyword>
<dbReference type="Pfam" id="PF01759">
    <property type="entry name" value="NTR"/>
    <property type="match status" value="1"/>
</dbReference>
<proteinExistence type="predicted"/>
<dbReference type="Pfam" id="PF00207">
    <property type="entry name" value="A2M"/>
    <property type="match status" value="1"/>
</dbReference>
<dbReference type="Gene3D" id="2.60.40.1940">
    <property type="match status" value="1"/>
</dbReference>
<feature type="chain" id="PRO_5044021104" evidence="8">
    <location>
        <begin position="24"/>
        <end position="1725"/>
    </location>
</feature>
<dbReference type="Gene3D" id="2.60.40.690">
    <property type="entry name" value="Alpha-macroglobulin, receptor-binding domain"/>
    <property type="match status" value="1"/>
</dbReference>
<keyword evidence="5" id="KW-1015">Disulfide bond</keyword>
<keyword evidence="2" id="KW-0964">Secreted</keyword>
<protein>
    <submittedName>
        <fullName evidence="11">Uncharacterized protein</fullName>
    </submittedName>
</protein>
<reference evidence="11 12" key="1">
    <citation type="submission" date="2022-05" db="EMBL/GenBank/DDBJ databases">
        <authorList>
            <consortium name="Genoscope - CEA"/>
            <person name="William W."/>
        </authorList>
    </citation>
    <scope>NUCLEOTIDE SEQUENCE [LARGE SCALE GENOMIC DNA]</scope>
</reference>
<dbReference type="InterPro" id="IPR001134">
    <property type="entry name" value="Netrin_domain"/>
</dbReference>
<evidence type="ECO:0000313" key="11">
    <source>
        <dbReference type="EMBL" id="CAH3033000.1"/>
    </source>
</evidence>
<dbReference type="InterPro" id="IPR008930">
    <property type="entry name" value="Terpenoid_cyclase/PrenylTrfase"/>
</dbReference>
<dbReference type="GO" id="GO:0005615">
    <property type="term" value="C:extracellular space"/>
    <property type="evidence" value="ECO:0007669"/>
    <property type="project" value="InterPro"/>
</dbReference>
<evidence type="ECO:0000256" key="5">
    <source>
        <dbReference type="ARBA" id="ARBA00023157"/>
    </source>
</evidence>
<dbReference type="Gene3D" id="2.60.40.1930">
    <property type="match status" value="3"/>
</dbReference>
<dbReference type="SMART" id="SM00643">
    <property type="entry name" value="C345C"/>
    <property type="match status" value="1"/>
</dbReference>
<evidence type="ECO:0000256" key="3">
    <source>
        <dbReference type="ARBA" id="ARBA00022729"/>
    </source>
</evidence>
<dbReference type="SMART" id="SM01359">
    <property type="entry name" value="A2M_N_2"/>
    <property type="match status" value="1"/>
</dbReference>
<feature type="region of interest" description="Disordered" evidence="7">
    <location>
        <begin position="942"/>
        <end position="980"/>
    </location>
</feature>
<dbReference type="InterPro" id="IPR008993">
    <property type="entry name" value="TIMP-like_OB-fold"/>
</dbReference>
<dbReference type="InterPro" id="IPR009048">
    <property type="entry name" value="A-macroglobulin_rcpt-bd"/>
</dbReference>
<evidence type="ECO:0000256" key="1">
    <source>
        <dbReference type="ARBA" id="ARBA00004613"/>
    </source>
</evidence>
<dbReference type="Pfam" id="PF17790">
    <property type="entry name" value="MG1"/>
    <property type="match status" value="1"/>
</dbReference>
<comment type="subcellular location">
    <subcellularLocation>
        <location evidence="1">Secreted</location>
    </subcellularLocation>
</comment>
<feature type="compositionally biased region" description="Basic and acidic residues" evidence="7">
    <location>
        <begin position="1413"/>
        <end position="1424"/>
    </location>
</feature>
<dbReference type="Proteomes" id="UP001159428">
    <property type="component" value="Unassembled WGS sequence"/>
</dbReference>
<dbReference type="SMART" id="SM01419">
    <property type="entry name" value="Thiol-ester_cl"/>
    <property type="match status" value="1"/>
</dbReference>
<dbReference type="Gene3D" id="2.20.130.20">
    <property type="match status" value="1"/>
</dbReference>
<dbReference type="SMART" id="SM01361">
    <property type="entry name" value="A2M_recep"/>
    <property type="match status" value="1"/>
</dbReference>
<evidence type="ECO:0000256" key="4">
    <source>
        <dbReference type="ARBA" id="ARBA00022966"/>
    </source>
</evidence>
<dbReference type="Pfam" id="PF07677">
    <property type="entry name" value="A2M_recep"/>
    <property type="match status" value="1"/>
</dbReference>
<feature type="domain" description="NTR" evidence="10">
    <location>
        <begin position="1601"/>
        <end position="1724"/>
    </location>
</feature>
<dbReference type="GO" id="GO:0004866">
    <property type="term" value="F:endopeptidase inhibitor activity"/>
    <property type="evidence" value="ECO:0007669"/>
    <property type="project" value="InterPro"/>
</dbReference>
<dbReference type="PANTHER" id="PTHR11412">
    <property type="entry name" value="MACROGLOBULIN / COMPLEMENT"/>
    <property type="match status" value="1"/>
</dbReference>
<dbReference type="CDD" id="cd02896">
    <property type="entry name" value="complement_C3_C4_C5"/>
    <property type="match status" value="1"/>
</dbReference>
<dbReference type="PROSITE" id="PS50189">
    <property type="entry name" value="NTR"/>
    <property type="match status" value="1"/>
</dbReference>
<evidence type="ECO:0000256" key="2">
    <source>
        <dbReference type="ARBA" id="ARBA00022525"/>
    </source>
</evidence>
<dbReference type="SUPFAM" id="SSF48239">
    <property type="entry name" value="Terpenoid cyclases/Protein prenyltransferases"/>
    <property type="match status" value="1"/>
</dbReference>
<dbReference type="PANTHER" id="PTHR11412:SF166">
    <property type="entry name" value="NTR DOMAIN-CONTAINING PROTEIN"/>
    <property type="match status" value="1"/>
</dbReference>
<dbReference type="InterPro" id="IPR019742">
    <property type="entry name" value="MacrogloblnA2_CS"/>
</dbReference>
<accession>A0AAU9VL14</accession>
<sequence>MAELLGAMLRMTVLLLALACVAAKRFSIMAPNMFHIGVQEKVSVTVFDAPQPVTVKLYLQDYPHRQKTFSEVQGVVTNDKSIFLPIKVDPQDLSDPSSVDKQYIYLIAKSDDGHFQFHKEAKILLSYKDGVVFIQTDKPVYTPRQSVKIRVMPLEFDMKPSRRKITVVVMNPQGVRVQQWKDLDTTTGIISKRLELGDFILHGNWTITAVYGHQNIHNTSVQFEVKEYVLPKFSVKVSVPPYILKTDDAFGINITARYTYGKPVLGSATYSLFIEGVDGQTIKFDAQTIILHSSGVTTVPRRIQMIRDLPGNIWFPLKARLLVQVDVVEAVTGNKATVEDRTCQFTSSPYRIAFKNTPRYFKPGLRYVVKAVVTYPNTKPAKNVPMLISAKGKQGNNEIDLKREDRDPNVVDLTDENGEVEFVVDACSNCAEINIKVKTDNQNLTPQQNAVARLIVNPFDAENGPLIMVRQLTHGKVGRKIQCESYRSRNDAAAKLSFAVVSRGRIISHNTTDNFDGMFKSWSFRVTSEMSPSARLIGYYIDSNERVVADSILLRIDDKLPTEVEFPDSWQQQADGSFVQLNEVKKDPGRHYQLEVRAPQGTRLGLLSVDQSVYLLRNENRLTKDRIFKTIEGLDLGCGVGGGRNNKDIFKNAGVVLMTENFVSDGREDYGCEHNNARKKRSSSKEDCKAYCKMGEKPDEEGRSCARRYIDDTTFASPSCRTAFWRCCKKAFGAEDSALLARNLDLGDDFGPSEEEILSQTQVRSFFPETWIYDEKVVGPDGLVQMGVTIPDTITTWVMQAVAINNRTGLGLATPLRILAWRPIFLSLKFPYSVKRGEQISILATVFNYHEQELRAKIYLQGDKDFCSIAADGKKAQIGIVDIPPGNARSVAVPIVPKRIGEISIEVSVILAGDVGGAMMNQAGDSVRRKLYVVPEGKETRKTQSFVLDPNGNLNDGPKNGDQKQNKPTAAPFQRQSRVDGNGQHDIIKLEFPEKAIPGSVGAVVYVTGNLLGPVVNTTIEGGLERFIRQPTGCGEQNMIGLAPNVYVLKYLMSTNQLSGANEANAFRFIQSGYERELNYRRGDMSFSAFGNSRPGSTWLTAFVMRVFCEAQQFAGVNIDEGMVCRSVEWLMNNQRGDGALPEVNAVIHREMVGGVYTEGDVAMTAFVLTALAECKCSGAASKASILRATDYLEKQYKNLNRPYSMSLTAYALALVNSKEKINANDRLVQRAIYDNAKKSRYWSTGGNALDVETAGYALMTQVLLGRTGYAGPIVTYMTSQRQGGVGFVSTQDTVVALQALAMYSEETAGNNLDLRVKLSSVMNGDWKPPPVHITPDNALLRRQFDIKNLLGGDLFVDTQGTGVGMVEVEVRYNVPSTRGESCKFDLNITVKEIKEPKVGNLFGPVEDEAADDNEKGKKNDKGGINRCRKLRGKKAKRKCRKEEKEKQKKRNKNRNNKNKRPPPKHQPVKSIHLKVCTRYKEKGNIGMSIMDIGILTGFKPDQISLNKLQDIAEVDKLEVSHTSLVVYLSEIRSDRPLCVDVRFDREYYVGVVQAVPVNVYDYYEPDQSCSKFYGPDKHSPLKLGVCEVGSRSCKCTQDECAQRDPPIGDVDKLINLACDNYNYVIKGKVLLIDEDGSMLNYVVEVLQVIQQGHKNLKVRQRIELKKRGSCQSPDMKENTEYLIMGLDKGGRYQLDKTAFVKLWPEKRGLNKDILEDFAQRYVCP</sequence>
<name>A0AAU9VL14_9CNID</name>
<dbReference type="InterPro" id="IPR041555">
    <property type="entry name" value="MG3"/>
</dbReference>
<keyword evidence="4" id="KW-0882">Thioester bond</keyword>
<evidence type="ECO:0000259" key="9">
    <source>
        <dbReference type="PROSITE" id="PS01178"/>
    </source>
</evidence>
<evidence type="ECO:0000256" key="7">
    <source>
        <dbReference type="SAM" id="MobiDB-lite"/>
    </source>
</evidence>
<dbReference type="InterPro" id="IPR011626">
    <property type="entry name" value="Alpha-macroglobulin_TED"/>
</dbReference>
<dbReference type="EMBL" id="CALNXJ010000002">
    <property type="protein sequence ID" value="CAH3033000.1"/>
    <property type="molecule type" value="Genomic_DNA"/>
</dbReference>
<dbReference type="InterPro" id="IPR018933">
    <property type="entry name" value="Netrin_module_non-TIMP"/>
</dbReference>
<dbReference type="Gene3D" id="2.60.40.10">
    <property type="entry name" value="Immunoglobulins"/>
    <property type="match status" value="2"/>
</dbReference>
<dbReference type="Gene3D" id="1.50.10.20">
    <property type="match status" value="1"/>
</dbReference>
<dbReference type="PROSITE" id="PS01178">
    <property type="entry name" value="ANAPHYLATOXIN_2"/>
    <property type="match status" value="1"/>
</dbReference>
<dbReference type="InterPro" id="IPR011625">
    <property type="entry name" value="A2M_N_BRD"/>
</dbReference>
<evidence type="ECO:0000256" key="6">
    <source>
        <dbReference type="ARBA" id="ARBA00023180"/>
    </source>
</evidence>
<dbReference type="Pfam" id="PF17791">
    <property type="entry name" value="MG3"/>
    <property type="match status" value="1"/>
</dbReference>
<evidence type="ECO:0000256" key="8">
    <source>
        <dbReference type="SAM" id="SignalP"/>
    </source>
</evidence>